<dbReference type="Proteomes" id="UP000270190">
    <property type="component" value="Unassembled WGS sequence"/>
</dbReference>
<keyword evidence="1" id="KW-0812">Transmembrane</keyword>
<proteinExistence type="predicted"/>
<protein>
    <submittedName>
        <fullName evidence="2">Uncharacterized protein</fullName>
    </submittedName>
</protein>
<keyword evidence="1" id="KW-0472">Membrane</keyword>
<feature type="transmembrane region" description="Helical" evidence="1">
    <location>
        <begin position="22"/>
        <end position="41"/>
    </location>
</feature>
<reference evidence="3" key="1">
    <citation type="submission" date="2018-04" db="EMBL/GenBank/DDBJ databases">
        <authorList>
            <person name="Illikoud N."/>
        </authorList>
    </citation>
    <scope>NUCLEOTIDE SEQUENCE [LARGE SCALE GENOMIC DNA]</scope>
</reference>
<accession>A0A2X0Q449</accession>
<evidence type="ECO:0000256" key="1">
    <source>
        <dbReference type="SAM" id="Phobius"/>
    </source>
</evidence>
<evidence type="ECO:0000313" key="2">
    <source>
        <dbReference type="EMBL" id="SPP28925.1"/>
    </source>
</evidence>
<name>A0A2X0Q449_BROTH</name>
<gene>
    <name evidence="2" type="ORF">BTBSAS_300009</name>
</gene>
<evidence type="ECO:0000313" key="3">
    <source>
        <dbReference type="Proteomes" id="UP000270190"/>
    </source>
</evidence>
<organism evidence="2 3">
    <name type="scientific">Brochothrix thermosphacta</name>
    <name type="common">Microbacterium thermosphactum</name>
    <dbReference type="NCBI Taxonomy" id="2756"/>
    <lineage>
        <taxon>Bacteria</taxon>
        <taxon>Bacillati</taxon>
        <taxon>Bacillota</taxon>
        <taxon>Bacilli</taxon>
        <taxon>Bacillales</taxon>
        <taxon>Listeriaceae</taxon>
        <taxon>Brochothrix</taxon>
    </lineage>
</organism>
<sequence length="49" mass="5908">MTPILTLNICIYTYSMLYYKHIVIEMYGILLVVFVDTFSHWRGYRATRT</sequence>
<dbReference type="AlphaFoldDB" id="A0A2X0Q449"/>
<dbReference type="EMBL" id="OUNC01000024">
    <property type="protein sequence ID" value="SPP28925.1"/>
    <property type="molecule type" value="Genomic_DNA"/>
</dbReference>
<keyword evidence="1" id="KW-1133">Transmembrane helix</keyword>